<reference evidence="6" key="1">
    <citation type="journal article" date="2021" name="Open Biol.">
        <title>Shared evolutionary footprints suggest mitochondrial oxidative damage underlies multiple complex I losses in fungi.</title>
        <authorList>
            <person name="Schikora-Tamarit M.A."/>
            <person name="Marcet-Houben M."/>
            <person name="Nosek J."/>
            <person name="Gabaldon T."/>
        </authorList>
    </citation>
    <scope>NUCLEOTIDE SEQUENCE</scope>
    <source>
        <strain evidence="6">CBS2887</strain>
    </source>
</reference>
<reference evidence="6" key="2">
    <citation type="submission" date="2021-01" db="EMBL/GenBank/DDBJ databases">
        <authorList>
            <person name="Schikora-Tamarit M.A."/>
        </authorList>
    </citation>
    <scope>NUCLEOTIDE SEQUENCE</scope>
    <source>
        <strain evidence="6">CBS2887</strain>
    </source>
</reference>
<dbReference type="OrthoDB" id="5817083at2759"/>
<dbReference type="Gene3D" id="3.30.40.10">
    <property type="entry name" value="Zinc/RING finger domain, C3HC4 (zinc finger)"/>
    <property type="match status" value="1"/>
</dbReference>
<evidence type="ECO:0000313" key="6">
    <source>
        <dbReference type="EMBL" id="KAH3684160.1"/>
    </source>
</evidence>
<evidence type="ECO:0000256" key="2">
    <source>
        <dbReference type="ARBA" id="ARBA00022692"/>
    </source>
</evidence>
<feature type="transmembrane region" description="Helical" evidence="5">
    <location>
        <begin position="150"/>
        <end position="179"/>
    </location>
</feature>
<evidence type="ECO:0008006" key="8">
    <source>
        <dbReference type="Google" id="ProtNLM"/>
    </source>
</evidence>
<evidence type="ECO:0000256" key="1">
    <source>
        <dbReference type="ARBA" id="ARBA00004141"/>
    </source>
</evidence>
<dbReference type="EMBL" id="JAEUBG010002687">
    <property type="protein sequence ID" value="KAH3684160.1"/>
    <property type="molecule type" value="Genomic_DNA"/>
</dbReference>
<name>A0A9P8Q722_WICPI</name>
<dbReference type="PANTHER" id="PTHR46283">
    <property type="entry name" value="E3 UBIQUITIN-PROTEIN LIGASE MARCH5"/>
    <property type="match status" value="1"/>
</dbReference>
<gene>
    <name evidence="6" type="ORF">WICPIJ_004890</name>
</gene>
<dbReference type="InterPro" id="IPR013083">
    <property type="entry name" value="Znf_RING/FYVE/PHD"/>
</dbReference>
<sequence>MSSVTTESEQPDNCWICLDSSTTNKKTNPLIQCCDCNLYAHKKCILNWASSVSLQHVQDQGENTIAADTNENIPGFLSLSTLGVNSSFFSDGVATNPFTNSASSWFTYTNPALHCPQCRTPMLFSQKPSLLLSLNNVVRQVGRLGMKYGLLTYIGSGALATLITTGIATMTSIGFGLIWQQLAPQSVILKILGITGVNTFDKALDRGKIGLSDLGLIAGAPLYLLGLRGGHYSRGGSEGLHPVLGFSALYPLLFYVKDATVLSSWGTLYASKDPRNWLLYVDPLSFIYDVCYSLTLNRLYYRWCLTVKPWYIKNRLTKEEVTIIEEEDAELTELQELRYQREESENQSTLKRLRNLIIPKVTKRERQLLNNRSEREQNSIFKQDYTSPFIQDSPLLTLLTTLTWPTLGFLLNQNVLSRFSFIRSFLNAQSNTPDEATYLGNLIACCGVVLLKDLVNLGLVYLKYRQLRDIDIVEAKNFTAENGFKLTVRRENDDREQVVDNDPEPHIHDGDVVDAVPADNIAPNIGTPSTSDREFLDRLFNIGGTLLNESDMEYMGAQALARFHAPTEESRLRQAANNVE</sequence>
<keyword evidence="2 5" id="KW-0812">Transmembrane</keyword>
<organism evidence="6 7">
    <name type="scientific">Wickerhamomyces pijperi</name>
    <name type="common">Yeast</name>
    <name type="synonym">Pichia pijperi</name>
    <dbReference type="NCBI Taxonomy" id="599730"/>
    <lineage>
        <taxon>Eukaryota</taxon>
        <taxon>Fungi</taxon>
        <taxon>Dikarya</taxon>
        <taxon>Ascomycota</taxon>
        <taxon>Saccharomycotina</taxon>
        <taxon>Saccharomycetes</taxon>
        <taxon>Phaffomycetales</taxon>
        <taxon>Wickerhamomycetaceae</taxon>
        <taxon>Wickerhamomyces</taxon>
    </lineage>
</organism>
<keyword evidence="4 5" id="KW-0472">Membrane</keyword>
<comment type="subcellular location">
    <subcellularLocation>
        <location evidence="1">Membrane</location>
        <topology evidence="1">Multi-pass membrane protein</topology>
    </subcellularLocation>
</comment>
<dbReference type="GO" id="GO:0016020">
    <property type="term" value="C:membrane"/>
    <property type="evidence" value="ECO:0007669"/>
    <property type="project" value="UniProtKB-SubCell"/>
</dbReference>
<keyword evidence="7" id="KW-1185">Reference proteome</keyword>
<evidence type="ECO:0000256" key="3">
    <source>
        <dbReference type="ARBA" id="ARBA00022989"/>
    </source>
</evidence>
<dbReference type="AlphaFoldDB" id="A0A9P8Q722"/>
<proteinExistence type="predicted"/>
<dbReference type="Proteomes" id="UP000774326">
    <property type="component" value="Unassembled WGS sequence"/>
</dbReference>
<accession>A0A9P8Q722</accession>
<protein>
    <recommendedName>
        <fullName evidence="8">RING-CH-type domain-containing protein</fullName>
    </recommendedName>
</protein>
<evidence type="ECO:0000256" key="4">
    <source>
        <dbReference type="ARBA" id="ARBA00023136"/>
    </source>
</evidence>
<comment type="caution">
    <text evidence="6">The sequence shown here is derived from an EMBL/GenBank/DDBJ whole genome shotgun (WGS) entry which is preliminary data.</text>
</comment>
<keyword evidence="3 5" id="KW-1133">Transmembrane helix</keyword>
<evidence type="ECO:0000313" key="7">
    <source>
        <dbReference type="Proteomes" id="UP000774326"/>
    </source>
</evidence>
<evidence type="ECO:0000256" key="5">
    <source>
        <dbReference type="SAM" id="Phobius"/>
    </source>
</evidence>